<dbReference type="Proteomes" id="UP001500238">
    <property type="component" value="Unassembled WGS sequence"/>
</dbReference>
<gene>
    <name evidence="2" type="ORF">GCM10009102_01570</name>
</gene>
<accession>A0ABN1HKY5</accession>
<organism evidence="2 3">
    <name type="scientific">Sphingomonas insulae</name>
    <dbReference type="NCBI Taxonomy" id="424800"/>
    <lineage>
        <taxon>Bacteria</taxon>
        <taxon>Pseudomonadati</taxon>
        <taxon>Pseudomonadota</taxon>
        <taxon>Alphaproteobacteria</taxon>
        <taxon>Sphingomonadales</taxon>
        <taxon>Sphingomonadaceae</taxon>
        <taxon>Sphingomonas</taxon>
    </lineage>
</organism>
<dbReference type="EMBL" id="BAAAES010000001">
    <property type="protein sequence ID" value="GAA0657222.1"/>
    <property type="molecule type" value="Genomic_DNA"/>
</dbReference>
<protein>
    <submittedName>
        <fullName evidence="2">Uncharacterized protein</fullName>
    </submittedName>
</protein>
<feature type="region of interest" description="Disordered" evidence="1">
    <location>
        <begin position="20"/>
        <end position="68"/>
    </location>
</feature>
<sequence>MSDKDERAARLAAQLRANLHRRKAQARAGVAAPAPAQPPADVADHPVGIDRVDDGAGGDGPHPGTTRT</sequence>
<evidence type="ECO:0000313" key="2">
    <source>
        <dbReference type="EMBL" id="GAA0657222.1"/>
    </source>
</evidence>
<evidence type="ECO:0000313" key="3">
    <source>
        <dbReference type="Proteomes" id="UP001500238"/>
    </source>
</evidence>
<name>A0ABN1HKY5_9SPHN</name>
<dbReference type="RefSeq" id="WP_163956795.1">
    <property type="nucleotide sequence ID" value="NZ_BAAAES010000001.1"/>
</dbReference>
<evidence type="ECO:0000256" key="1">
    <source>
        <dbReference type="SAM" id="MobiDB-lite"/>
    </source>
</evidence>
<comment type="caution">
    <text evidence="2">The sequence shown here is derived from an EMBL/GenBank/DDBJ whole genome shotgun (WGS) entry which is preliminary data.</text>
</comment>
<feature type="compositionally biased region" description="Basic and acidic residues" evidence="1">
    <location>
        <begin position="42"/>
        <end position="54"/>
    </location>
</feature>
<reference evidence="2 3" key="1">
    <citation type="journal article" date="2019" name="Int. J. Syst. Evol. Microbiol.">
        <title>The Global Catalogue of Microorganisms (GCM) 10K type strain sequencing project: providing services to taxonomists for standard genome sequencing and annotation.</title>
        <authorList>
            <consortium name="The Broad Institute Genomics Platform"/>
            <consortium name="The Broad Institute Genome Sequencing Center for Infectious Disease"/>
            <person name="Wu L."/>
            <person name="Ma J."/>
        </authorList>
    </citation>
    <scope>NUCLEOTIDE SEQUENCE [LARGE SCALE GENOMIC DNA]</scope>
    <source>
        <strain evidence="2 3">JCM 14603</strain>
    </source>
</reference>
<proteinExistence type="predicted"/>
<keyword evidence="3" id="KW-1185">Reference proteome</keyword>